<proteinExistence type="predicted"/>
<keyword evidence="1" id="KW-0472">Membrane</keyword>
<dbReference type="EMBL" id="JYDV01000057">
    <property type="protein sequence ID" value="KRZ37552.1"/>
    <property type="molecule type" value="Genomic_DNA"/>
</dbReference>
<keyword evidence="1" id="KW-0812">Transmembrane</keyword>
<gene>
    <name evidence="2" type="ORF">T4C_13340</name>
</gene>
<dbReference type="Proteomes" id="UP000054826">
    <property type="component" value="Unassembled WGS sequence"/>
</dbReference>
<evidence type="ECO:0000256" key="1">
    <source>
        <dbReference type="SAM" id="Phobius"/>
    </source>
</evidence>
<evidence type="ECO:0000313" key="2">
    <source>
        <dbReference type="EMBL" id="KRZ37552.1"/>
    </source>
</evidence>
<comment type="caution">
    <text evidence="2">The sequence shown here is derived from an EMBL/GenBank/DDBJ whole genome shotgun (WGS) entry which is preliminary data.</text>
</comment>
<evidence type="ECO:0000313" key="3">
    <source>
        <dbReference type="Proteomes" id="UP000054826"/>
    </source>
</evidence>
<reference evidence="2 3" key="1">
    <citation type="submission" date="2015-01" db="EMBL/GenBank/DDBJ databases">
        <title>Evolution of Trichinella species and genotypes.</title>
        <authorList>
            <person name="Korhonen P.K."/>
            <person name="Edoardo P."/>
            <person name="Giuseppe L.R."/>
            <person name="Gasser R.B."/>
        </authorList>
    </citation>
    <scope>NUCLEOTIDE SEQUENCE [LARGE SCALE GENOMIC DNA]</scope>
    <source>
        <strain evidence="2">ISS176</strain>
    </source>
</reference>
<name>A0A0V1JRE0_TRIPS</name>
<dbReference type="AlphaFoldDB" id="A0A0V1JRE0"/>
<organism evidence="2 3">
    <name type="scientific">Trichinella pseudospiralis</name>
    <name type="common">Parasitic roundworm</name>
    <dbReference type="NCBI Taxonomy" id="6337"/>
    <lineage>
        <taxon>Eukaryota</taxon>
        <taxon>Metazoa</taxon>
        <taxon>Ecdysozoa</taxon>
        <taxon>Nematoda</taxon>
        <taxon>Enoplea</taxon>
        <taxon>Dorylaimia</taxon>
        <taxon>Trichinellida</taxon>
        <taxon>Trichinellidae</taxon>
        <taxon>Trichinella</taxon>
    </lineage>
</organism>
<protein>
    <submittedName>
        <fullName evidence="2">Uncharacterized protein</fullName>
    </submittedName>
</protein>
<sequence length="344" mass="37096">MEAVSSELTWLEIATTIPIILASSVRVGRSSHVDSSSTMHGGSSAVKILIFANETAQEPAVDGSATIPPLECAARAEYVIDKQMCCNGKVVARCAGNESACCDTGCYNPRWKQCKNGKIIFPQKSRISTPSKDNMSWPKVKTATAFTVSCSQRSCRRSGDNLAIFSQKQHESYIIEDQLVTLVPRKMNTHDILSYNNSVSHQVFGVVIILAATTALLLLCGFCKRKKNDGEEGAPPTVKVEPLMPSATSSLCHQEKRKTNQLTPMAIPDYKFSISTSGSSSSTASADTDLSVSSEGLSITAKTLTNSTPTDVDFEAQSFAESQSALDTLAEFSSSAELEYFFPK</sequence>
<keyword evidence="1" id="KW-1133">Transmembrane helix</keyword>
<feature type="transmembrane region" description="Helical" evidence="1">
    <location>
        <begin position="203"/>
        <end position="223"/>
    </location>
</feature>
<accession>A0A0V1JRE0</accession>